<dbReference type="EMBL" id="CM034409">
    <property type="protein sequence ID" value="KAJ0171876.1"/>
    <property type="molecule type" value="Genomic_DNA"/>
</dbReference>
<sequence length="352" mass="38348">MDKSSLVAAVHASIKAIGAVCNAPNKLNIGDKTTIAGHGQDIIALVAQLALRLADAENEASLQKQRPATHLEPAYPLPILPQPGRSYAGALKLPSGKMEPLPRDTGPAVIFYPKPDSDIKSSEETKKALQNAVTPAASGIKVTGVRMVGNAGVVVRTATAEAAARLKSVVPPNLRIAEPKSRLPCVSLRYLRAEYDNDVLIREIHKVNLEEDKDLPLEAFAKSCKVVAKRTIGQKFMVVLECSPKVRDALIRLERLYVGWDEAEVCDYVRATCCNKCQQYGHPEKYCRAATETCGQCGENGHRSTVCKSETVCCATCKRFKRSDHTTHKTASLHCPARLHAQQEALNRTQYG</sequence>
<gene>
    <name evidence="1" type="ORF">K1T71_012639</name>
</gene>
<evidence type="ECO:0000313" key="2">
    <source>
        <dbReference type="Proteomes" id="UP000824533"/>
    </source>
</evidence>
<proteinExistence type="predicted"/>
<keyword evidence="2" id="KW-1185">Reference proteome</keyword>
<accession>A0ACC1CKA6</accession>
<dbReference type="Proteomes" id="UP000824533">
    <property type="component" value="Linkage Group LG23"/>
</dbReference>
<comment type="caution">
    <text evidence="1">The sequence shown here is derived from an EMBL/GenBank/DDBJ whole genome shotgun (WGS) entry which is preliminary data.</text>
</comment>
<evidence type="ECO:0000313" key="1">
    <source>
        <dbReference type="EMBL" id="KAJ0171876.1"/>
    </source>
</evidence>
<reference evidence="1 2" key="1">
    <citation type="journal article" date="2021" name="Front. Genet.">
        <title>Chromosome-Level Genome Assembly Reveals Significant Gene Expansion in the Toll and IMD Signaling Pathways of Dendrolimus kikuchii.</title>
        <authorList>
            <person name="Zhou J."/>
            <person name="Wu P."/>
            <person name="Xiong Z."/>
            <person name="Liu N."/>
            <person name="Zhao N."/>
            <person name="Ji M."/>
            <person name="Qiu Y."/>
            <person name="Yang B."/>
        </authorList>
    </citation>
    <scope>NUCLEOTIDE SEQUENCE [LARGE SCALE GENOMIC DNA]</scope>
    <source>
        <strain evidence="1">Ann1</strain>
    </source>
</reference>
<name>A0ACC1CKA6_9NEOP</name>
<organism evidence="1 2">
    <name type="scientific">Dendrolimus kikuchii</name>
    <dbReference type="NCBI Taxonomy" id="765133"/>
    <lineage>
        <taxon>Eukaryota</taxon>
        <taxon>Metazoa</taxon>
        <taxon>Ecdysozoa</taxon>
        <taxon>Arthropoda</taxon>
        <taxon>Hexapoda</taxon>
        <taxon>Insecta</taxon>
        <taxon>Pterygota</taxon>
        <taxon>Neoptera</taxon>
        <taxon>Endopterygota</taxon>
        <taxon>Lepidoptera</taxon>
        <taxon>Glossata</taxon>
        <taxon>Ditrysia</taxon>
        <taxon>Bombycoidea</taxon>
        <taxon>Lasiocampidae</taxon>
        <taxon>Dendrolimus</taxon>
    </lineage>
</organism>
<protein>
    <submittedName>
        <fullName evidence="1">Uncharacterized protein</fullName>
    </submittedName>
</protein>